<evidence type="ECO:0000313" key="2">
    <source>
        <dbReference type="EMBL" id="KAK3761281.1"/>
    </source>
</evidence>
<name>A0AAE1D8J7_9GAST</name>
<comment type="caution">
    <text evidence="2">The sequence shown here is derived from an EMBL/GenBank/DDBJ whole genome shotgun (WGS) entry which is preliminary data.</text>
</comment>
<feature type="region of interest" description="Disordered" evidence="1">
    <location>
        <begin position="1"/>
        <end position="22"/>
    </location>
</feature>
<gene>
    <name evidence="3" type="ORF">RRG08_021979</name>
    <name evidence="2" type="ORF">RRG08_059548</name>
</gene>
<accession>A0AAE1D8J7</accession>
<dbReference type="AlphaFoldDB" id="A0AAE1D8J7"/>
<protein>
    <submittedName>
        <fullName evidence="2">Uncharacterized protein</fullName>
    </submittedName>
</protein>
<dbReference type="Proteomes" id="UP001283361">
    <property type="component" value="Unassembled WGS sequence"/>
</dbReference>
<dbReference type="EMBL" id="JAWDGP010004921">
    <property type="protein sequence ID" value="KAK3761281.1"/>
    <property type="molecule type" value="Genomic_DNA"/>
</dbReference>
<sequence>MPMKMRLFEPGEISETTASTSGRNAAIIEQEQLWQTDANTSGSQSTKGHDHSDIIFFTITSSNIYSKNKTDYGRQCHITIHIKKRFVS</sequence>
<dbReference type="EMBL" id="JAWDGP010000651">
    <property type="protein sequence ID" value="KAK3798642.1"/>
    <property type="molecule type" value="Genomic_DNA"/>
</dbReference>
<evidence type="ECO:0000256" key="1">
    <source>
        <dbReference type="SAM" id="MobiDB-lite"/>
    </source>
</evidence>
<reference evidence="2" key="1">
    <citation type="journal article" date="2023" name="G3 (Bethesda)">
        <title>A reference genome for the long-term kleptoplast-retaining sea slug Elysia crispata morphotype clarki.</title>
        <authorList>
            <person name="Eastman K.E."/>
            <person name="Pendleton A.L."/>
            <person name="Shaikh M.A."/>
            <person name="Suttiyut T."/>
            <person name="Ogas R."/>
            <person name="Tomko P."/>
            <person name="Gavelis G."/>
            <person name="Widhalm J.R."/>
            <person name="Wisecaver J.H."/>
        </authorList>
    </citation>
    <scope>NUCLEOTIDE SEQUENCE</scope>
    <source>
        <strain evidence="2">ECLA1</strain>
    </source>
</reference>
<evidence type="ECO:0000313" key="4">
    <source>
        <dbReference type="Proteomes" id="UP001283361"/>
    </source>
</evidence>
<keyword evidence="4" id="KW-1185">Reference proteome</keyword>
<proteinExistence type="predicted"/>
<evidence type="ECO:0000313" key="3">
    <source>
        <dbReference type="EMBL" id="KAK3798642.1"/>
    </source>
</evidence>
<organism evidence="2 4">
    <name type="scientific">Elysia crispata</name>
    <name type="common">lettuce slug</name>
    <dbReference type="NCBI Taxonomy" id="231223"/>
    <lineage>
        <taxon>Eukaryota</taxon>
        <taxon>Metazoa</taxon>
        <taxon>Spiralia</taxon>
        <taxon>Lophotrochozoa</taxon>
        <taxon>Mollusca</taxon>
        <taxon>Gastropoda</taxon>
        <taxon>Heterobranchia</taxon>
        <taxon>Euthyneura</taxon>
        <taxon>Panpulmonata</taxon>
        <taxon>Sacoglossa</taxon>
        <taxon>Placobranchoidea</taxon>
        <taxon>Plakobranchidae</taxon>
        <taxon>Elysia</taxon>
    </lineage>
</organism>